<evidence type="ECO:0000313" key="2">
    <source>
        <dbReference type="Proteomes" id="UP000250028"/>
    </source>
</evidence>
<proteinExistence type="predicted"/>
<protein>
    <submittedName>
        <fullName evidence="1">Uncharacterized protein</fullName>
    </submittedName>
</protein>
<name>A0A2Y8ZP37_9MICO</name>
<sequence>MGQAGQPPVFVSKVLKEATMFQQVPMTKATAVVVNAAQSTRVERALRRPSNRRR</sequence>
<dbReference type="AlphaFoldDB" id="A0A2Y8ZP37"/>
<accession>A0A2Y8ZP37</accession>
<dbReference type="EMBL" id="UESZ01000001">
    <property type="protein sequence ID" value="SSA33136.1"/>
    <property type="molecule type" value="Genomic_DNA"/>
</dbReference>
<dbReference type="Proteomes" id="UP000250028">
    <property type="component" value="Unassembled WGS sequence"/>
</dbReference>
<gene>
    <name evidence="1" type="ORF">SAMN04489750_0407</name>
</gene>
<keyword evidence="2" id="KW-1185">Reference proteome</keyword>
<organism evidence="1 2">
    <name type="scientific">Branchiibius hedensis</name>
    <dbReference type="NCBI Taxonomy" id="672460"/>
    <lineage>
        <taxon>Bacteria</taxon>
        <taxon>Bacillati</taxon>
        <taxon>Actinomycetota</taxon>
        <taxon>Actinomycetes</taxon>
        <taxon>Micrococcales</taxon>
        <taxon>Dermacoccaceae</taxon>
        <taxon>Branchiibius</taxon>
    </lineage>
</organism>
<evidence type="ECO:0000313" key="1">
    <source>
        <dbReference type="EMBL" id="SSA33136.1"/>
    </source>
</evidence>
<reference evidence="2" key="1">
    <citation type="submission" date="2016-10" db="EMBL/GenBank/DDBJ databases">
        <authorList>
            <person name="Varghese N."/>
            <person name="Submissions S."/>
        </authorList>
    </citation>
    <scope>NUCLEOTIDE SEQUENCE [LARGE SCALE GENOMIC DNA]</scope>
    <source>
        <strain evidence="2">DSM 22951</strain>
    </source>
</reference>